<dbReference type="Proteomes" id="UP000821865">
    <property type="component" value="Chromosome 9"/>
</dbReference>
<organism evidence="1 2">
    <name type="scientific">Dermacentor silvarum</name>
    <name type="common">Tick</name>
    <dbReference type="NCBI Taxonomy" id="543639"/>
    <lineage>
        <taxon>Eukaryota</taxon>
        <taxon>Metazoa</taxon>
        <taxon>Ecdysozoa</taxon>
        <taxon>Arthropoda</taxon>
        <taxon>Chelicerata</taxon>
        <taxon>Arachnida</taxon>
        <taxon>Acari</taxon>
        <taxon>Parasitiformes</taxon>
        <taxon>Ixodida</taxon>
        <taxon>Ixodoidea</taxon>
        <taxon>Ixodidae</taxon>
        <taxon>Rhipicephalinae</taxon>
        <taxon>Dermacentor</taxon>
    </lineage>
</organism>
<comment type="caution">
    <text evidence="1">The sequence shown here is derived from an EMBL/GenBank/DDBJ whole genome shotgun (WGS) entry which is preliminary data.</text>
</comment>
<accession>A0ACB8C399</accession>
<evidence type="ECO:0000313" key="2">
    <source>
        <dbReference type="Proteomes" id="UP000821865"/>
    </source>
</evidence>
<proteinExistence type="predicted"/>
<dbReference type="EMBL" id="CM023478">
    <property type="protein sequence ID" value="KAH7933316.1"/>
    <property type="molecule type" value="Genomic_DNA"/>
</dbReference>
<evidence type="ECO:0000313" key="1">
    <source>
        <dbReference type="EMBL" id="KAH7933316.1"/>
    </source>
</evidence>
<name>A0ACB8C399_DERSI</name>
<sequence>MPETIRLATHLVSLDTSVLPRLRTQVHQLTHTGYMRRNSRCRFGAPFWSTDNTMGLLPYPPTQDDAEATRGVTLKERCLQMHAAL</sequence>
<gene>
    <name evidence="1" type="ORF">HPB49_011428</name>
</gene>
<keyword evidence="2" id="KW-1185">Reference proteome</keyword>
<reference evidence="1" key="1">
    <citation type="submission" date="2020-05" db="EMBL/GenBank/DDBJ databases">
        <title>Large-scale comparative analyses of tick genomes elucidate their genetic diversity and vector capacities.</title>
        <authorList>
            <person name="Jia N."/>
            <person name="Wang J."/>
            <person name="Shi W."/>
            <person name="Du L."/>
            <person name="Sun Y."/>
            <person name="Zhan W."/>
            <person name="Jiang J."/>
            <person name="Wang Q."/>
            <person name="Zhang B."/>
            <person name="Ji P."/>
            <person name="Sakyi L.B."/>
            <person name="Cui X."/>
            <person name="Yuan T."/>
            <person name="Jiang B."/>
            <person name="Yang W."/>
            <person name="Lam T.T.-Y."/>
            <person name="Chang Q."/>
            <person name="Ding S."/>
            <person name="Wang X."/>
            <person name="Zhu J."/>
            <person name="Ruan X."/>
            <person name="Zhao L."/>
            <person name="Wei J."/>
            <person name="Que T."/>
            <person name="Du C."/>
            <person name="Cheng J."/>
            <person name="Dai P."/>
            <person name="Han X."/>
            <person name="Huang E."/>
            <person name="Gao Y."/>
            <person name="Liu J."/>
            <person name="Shao H."/>
            <person name="Ye R."/>
            <person name="Li L."/>
            <person name="Wei W."/>
            <person name="Wang X."/>
            <person name="Wang C."/>
            <person name="Yang T."/>
            <person name="Huo Q."/>
            <person name="Li W."/>
            <person name="Guo W."/>
            <person name="Chen H."/>
            <person name="Zhou L."/>
            <person name="Ni X."/>
            <person name="Tian J."/>
            <person name="Zhou Y."/>
            <person name="Sheng Y."/>
            <person name="Liu T."/>
            <person name="Pan Y."/>
            <person name="Xia L."/>
            <person name="Li J."/>
            <person name="Zhao F."/>
            <person name="Cao W."/>
        </authorList>
    </citation>
    <scope>NUCLEOTIDE SEQUENCE</scope>
    <source>
        <strain evidence="1">Dsil-2018</strain>
    </source>
</reference>
<protein>
    <submittedName>
        <fullName evidence="1">Uncharacterized protein</fullName>
    </submittedName>
</protein>